<keyword evidence="4" id="KW-0378">Hydrolase</keyword>
<keyword evidence="8" id="KW-1185">Reference proteome</keyword>
<dbReference type="PANTHER" id="PTHR45962:SF1">
    <property type="entry name" value="N-FATTY-ACYL-AMINO ACID SYNTHASE_HYDROLASE PM20D1"/>
    <property type="match status" value="1"/>
</dbReference>
<dbReference type="InterPro" id="IPR047177">
    <property type="entry name" value="Pept_M20A"/>
</dbReference>
<keyword evidence="2" id="KW-0645">Protease</keyword>
<dbReference type="SUPFAM" id="SSF53187">
    <property type="entry name" value="Zn-dependent exopeptidases"/>
    <property type="match status" value="1"/>
</dbReference>
<dbReference type="InterPro" id="IPR036264">
    <property type="entry name" value="Bact_exopeptidase_dim_dom"/>
</dbReference>
<comment type="similarity">
    <text evidence="1">Belongs to the peptidase M20A family.</text>
</comment>
<evidence type="ECO:0000256" key="1">
    <source>
        <dbReference type="ARBA" id="ARBA00006247"/>
    </source>
</evidence>
<evidence type="ECO:0000313" key="7">
    <source>
        <dbReference type="EMBL" id="GHE59218.1"/>
    </source>
</evidence>
<dbReference type="RefSeq" id="WP_189629355.1">
    <property type="nucleotide sequence ID" value="NZ_BNAG01000002.1"/>
</dbReference>
<accession>A0ABQ3I550</accession>
<dbReference type="Pfam" id="PF01546">
    <property type="entry name" value="Peptidase_M20"/>
    <property type="match status" value="1"/>
</dbReference>
<proteinExistence type="inferred from homology"/>
<comment type="caution">
    <text evidence="7">The sequence shown here is derived from an EMBL/GenBank/DDBJ whole genome shotgun (WGS) entry which is preliminary data.</text>
</comment>
<keyword evidence="5" id="KW-0862">Zinc</keyword>
<dbReference type="InterPro" id="IPR011650">
    <property type="entry name" value="Peptidase_M20_dimer"/>
</dbReference>
<dbReference type="Pfam" id="PF07687">
    <property type="entry name" value="M20_dimer"/>
    <property type="match status" value="1"/>
</dbReference>
<protein>
    <submittedName>
        <fullName evidence="7">Peptidase M20</fullName>
    </submittedName>
</protein>
<evidence type="ECO:0000256" key="4">
    <source>
        <dbReference type="ARBA" id="ARBA00022801"/>
    </source>
</evidence>
<dbReference type="Proteomes" id="UP000658258">
    <property type="component" value="Unassembled WGS sequence"/>
</dbReference>
<reference evidence="8" key="1">
    <citation type="journal article" date="2019" name="Int. J. Syst. Evol. Microbiol.">
        <title>The Global Catalogue of Microorganisms (GCM) 10K type strain sequencing project: providing services to taxonomists for standard genome sequencing and annotation.</title>
        <authorList>
            <consortium name="The Broad Institute Genomics Platform"/>
            <consortium name="The Broad Institute Genome Sequencing Center for Infectious Disease"/>
            <person name="Wu L."/>
            <person name="Ma J."/>
        </authorList>
    </citation>
    <scope>NUCLEOTIDE SEQUENCE [LARGE SCALE GENOMIC DNA]</scope>
    <source>
        <strain evidence="8">CGMCC 1.15111</strain>
    </source>
</reference>
<evidence type="ECO:0000259" key="6">
    <source>
        <dbReference type="Pfam" id="PF07687"/>
    </source>
</evidence>
<dbReference type="PANTHER" id="PTHR45962">
    <property type="entry name" value="N-FATTY-ACYL-AMINO ACID SYNTHASE/HYDROLASE PM20D1"/>
    <property type="match status" value="1"/>
</dbReference>
<evidence type="ECO:0000313" key="8">
    <source>
        <dbReference type="Proteomes" id="UP000658258"/>
    </source>
</evidence>
<dbReference type="Gene3D" id="3.40.630.10">
    <property type="entry name" value="Zn peptidases"/>
    <property type="match status" value="1"/>
</dbReference>
<dbReference type="EMBL" id="BNAG01000002">
    <property type="protein sequence ID" value="GHE59218.1"/>
    <property type="molecule type" value="Genomic_DNA"/>
</dbReference>
<dbReference type="Gene3D" id="3.30.70.360">
    <property type="match status" value="1"/>
</dbReference>
<keyword evidence="3" id="KW-0479">Metal-binding</keyword>
<dbReference type="SUPFAM" id="SSF55031">
    <property type="entry name" value="Bacterial exopeptidase dimerisation domain"/>
    <property type="match status" value="1"/>
</dbReference>
<evidence type="ECO:0000256" key="3">
    <source>
        <dbReference type="ARBA" id="ARBA00022723"/>
    </source>
</evidence>
<organism evidence="7 8">
    <name type="scientific">Roseivirga thermotolerans</name>
    <dbReference type="NCBI Taxonomy" id="1758176"/>
    <lineage>
        <taxon>Bacteria</taxon>
        <taxon>Pseudomonadati</taxon>
        <taxon>Bacteroidota</taxon>
        <taxon>Cytophagia</taxon>
        <taxon>Cytophagales</taxon>
        <taxon>Roseivirgaceae</taxon>
        <taxon>Roseivirga</taxon>
    </lineage>
</organism>
<gene>
    <name evidence="7" type="ORF">GCM10011340_12300</name>
</gene>
<dbReference type="Gene3D" id="1.10.150.900">
    <property type="match status" value="1"/>
</dbReference>
<feature type="domain" description="Peptidase M20 dimerisation" evidence="6">
    <location>
        <begin position="234"/>
        <end position="379"/>
    </location>
</feature>
<evidence type="ECO:0000256" key="5">
    <source>
        <dbReference type="ARBA" id="ARBA00022833"/>
    </source>
</evidence>
<dbReference type="InterPro" id="IPR002933">
    <property type="entry name" value="Peptidase_M20"/>
</dbReference>
<name>A0ABQ3I550_9BACT</name>
<sequence>MKKLLVSVLLLLVALVGYILFKTFTFSSKQLEVALVEKIDVPASATAHLQEALRLKTISFEDPAKFDSSQFSLFNAFLKTTYPLADSLLEHRVFNGFSHLYKWKGSHTELKPMVLMGHIDVVPIASPEKWTVEPFEGQIKDGKIWGRGTIDDKFSVVGIMEAVELLLAEGFQPKRTLYLAFGHDEEVGGELGAKTIASFLKNQGIEAEYVLDEGYAITQGLVPGVDRDVAMIGVAEKGSTTIEFTVDMEGGHSSQPAKETAIDVLAGAVAKLKAEPLPASISDAMQGFIEQLGPEMGFINKMAFANRKLFSSLIVTTYENASNAGNALVRTTTAPTIFEAGIKENVIPTTARALVNFRIIPGQTAEEVLKHAIEVIDDNRVKARFYGFNSNPSPVSPTDSQGYEWINRSIKQIFEDTHTAPNLVIGATDARHFSLISKHVYRFVPYHVNEDNINTFHGIDEHILLEDYANAIRFYRQLIINSN</sequence>
<evidence type="ECO:0000256" key="2">
    <source>
        <dbReference type="ARBA" id="ARBA00022670"/>
    </source>
</evidence>